<reference evidence="5" key="1">
    <citation type="submission" date="2025-08" db="UniProtKB">
        <authorList>
            <consortium name="RefSeq"/>
        </authorList>
    </citation>
    <scope>IDENTIFICATION</scope>
    <source>
        <tissue evidence="5">Whole sample</tissue>
    </source>
</reference>
<keyword evidence="4" id="KW-1185">Reference proteome</keyword>
<keyword evidence="2" id="KW-1015">Disulfide bond</keyword>
<feature type="compositionally biased region" description="Basic residues" evidence="3">
    <location>
        <begin position="12"/>
        <end position="23"/>
    </location>
</feature>
<dbReference type="OrthoDB" id="446173at2759"/>
<dbReference type="RefSeq" id="XP_022331964.1">
    <property type="nucleotide sequence ID" value="XM_022476256.1"/>
</dbReference>
<dbReference type="InterPro" id="IPR052065">
    <property type="entry name" value="Compl_asym_regulator"/>
</dbReference>
<name>A0A8B8DWT1_CRAVI</name>
<dbReference type="InterPro" id="IPR036383">
    <property type="entry name" value="TSP1_rpt_sf"/>
</dbReference>
<sequence length="495" mass="52669">MTMPKRIDVKVTKPRNKHGQRRTRKCPTTLYVVDGGWSPWSHFSPCTVSCGEGTMSRERFCNNPRPAHNGSSCVGDNKETSHCRDRECPINGEWSQWSPFSHCSGTCGHGNKTRSRTCTNPSPAHGGHACQGDSMQTTKCRHRHHCPVDGGWGDWSEWSAQCSVTCGQGVRTRDRHCFNPPPAHRGALCVGDASDSQTCQQPICPVDGGWGGWSQWSAQCSVTCGQGVRTRDRHCSNPPPAHGGASCVGDAFNSQACQQPDCPVDGGWGGWSQWSAQCSVTCGQGVRTRDRHCSNPPPAHGGASCVGDAFDSQTCQTPACPVNGGWSHWSTFSHCSVTCGNGNKIRSRSCTHPSPAHGGHNCSGNSIQTISCNTIHCPIDGGWGGWSQWSAQCSVTCGQGVRTRDRHCSNPPPAHGGAACVGDAFDSQACQQPDCPVDGGWGGWSRWSAQCSVTCGQGVRTRNRHCSNPPPAHGGASCAGDAFDSQACQQPDCPG</sequence>
<organism evidence="4 5">
    <name type="scientific">Crassostrea virginica</name>
    <name type="common">Eastern oyster</name>
    <dbReference type="NCBI Taxonomy" id="6565"/>
    <lineage>
        <taxon>Eukaryota</taxon>
        <taxon>Metazoa</taxon>
        <taxon>Spiralia</taxon>
        <taxon>Lophotrochozoa</taxon>
        <taxon>Mollusca</taxon>
        <taxon>Bivalvia</taxon>
        <taxon>Autobranchia</taxon>
        <taxon>Pteriomorphia</taxon>
        <taxon>Ostreida</taxon>
        <taxon>Ostreoidea</taxon>
        <taxon>Ostreidae</taxon>
        <taxon>Crassostrea</taxon>
    </lineage>
</organism>
<feature type="compositionally biased region" description="Basic and acidic residues" evidence="3">
    <location>
        <begin position="1"/>
        <end position="11"/>
    </location>
</feature>
<dbReference type="InterPro" id="IPR000884">
    <property type="entry name" value="TSP1_rpt"/>
</dbReference>
<dbReference type="Gene3D" id="2.20.100.10">
    <property type="entry name" value="Thrombospondin type-1 (TSP1) repeat"/>
    <property type="match status" value="8"/>
</dbReference>
<evidence type="ECO:0000313" key="4">
    <source>
        <dbReference type="Proteomes" id="UP000694844"/>
    </source>
</evidence>
<dbReference type="PANTHER" id="PTHR22906:SF21">
    <property type="entry name" value="SEMA DOMAIN-CONTAINING PROTEIN"/>
    <property type="match status" value="1"/>
</dbReference>
<evidence type="ECO:0000313" key="5">
    <source>
        <dbReference type="RefSeq" id="XP_022331964.1"/>
    </source>
</evidence>
<dbReference type="Proteomes" id="UP000694844">
    <property type="component" value="Chromosome 4"/>
</dbReference>
<dbReference type="PROSITE" id="PS50092">
    <property type="entry name" value="TSP1"/>
    <property type="match status" value="8"/>
</dbReference>
<dbReference type="PRINTS" id="PR01705">
    <property type="entry name" value="TSP1REPEAT"/>
</dbReference>
<feature type="region of interest" description="Disordered" evidence="3">
    <location>
        <begin position="1"/>
        <end position="23"/>
    </location>
</feature>
<evidence type="ECO:0000256" key="2">
    <source>
        <dbReference type="ARBA" id="ARBA00023157"/>
    </source>
</evidence>
<evidence type="ECO:0000256" key="3">
    <source>
        <dbReference type="SAM" id="MobiDB-lite"/>
    </source>
</evidence>
<protein>
    <submittedName>
        <fullName evidence="5">Coadhesin-like</fullName>
    </submittedName>
</protein>
<evidence type="ECO:0000256" key="1">
    <source>
        <dbReference type="ARBA" id="ARBA00022737"/>
    </source>
</evidence>
<proteinExistence type="predicted"/>
<dbReference type="FunFam" id="2.20.100.10:FF:000007">
    <property type="entry name" value="Thrombospondin 1"/>
    <property type="match status" value="8"/>
</dbReference>
<dbReference type="GeneID" id="111129800"/>
<accession>A0A8B8DWT1</accession>
<dbReference type="AlphaFoldDB" id="A0A8B8DWT1"/>
<dbReference type="PANTHER" id="PTHR22906">
    <property type="entry name" value="PROPERDIN"/>
    <property type="match status" value="1"/>
</dbReference>
<dbReference type="KEGG" id="cvn:111129800"/>
<dbReference type="SMART" id="SM00209">
    <property type="entry name" value="TSP1"/>
    <property type="match status" value="8"/>
</dbReference>
<dbReference type="SUPFAM" id="SSF82895">
    <property type="entry name" value="TSP-1 type 1 repeat"/>
    <property type="match status" value="8"/>
</dbReference>
<gene>
    <name evidence="5" type="primary">LOC111129800</name>
</gene>
<dbReference type="Pfam" id="PF00090">
    <property type="entry name" value="TSP_1"/>
    <property type="match status" value="8"/>
</dbReference>
<keyword evidence="1" id="KW-0677">Repeat</keyword>